<evidence type="ECO:0000256" key="1">
    <source>
        <dbReference type="SAM" id="MobiDB-lite"/>
    </source>
</evidence>
<dbReference type="EMBL" id="CP054929">
    <property type="protein sequence ID" value="QKW48931.1"/>
    <property type="molecule type" value="Genomic_DNA"/>
</dbReference>
<feature type="region of interest" description="Disordered" evidence="1">
    <location>
        <begin position="46"/>
        <end position="67"/>
    </location>
</feature>
<feature type="region of interest" description="Disordered" evidence="1">
    <location>
        <begin position="1"/>
        <end position="32"/>
    </location>
</feature>
<dbReference type="AlphaFoldDB" id="A0A7H8N3L3"/>
<sequence length="122" mass="12834">MSILVTQEAGAVGSPFAGSPFVRSPLGPRGRGSALAVTVLDSRSPASGRANLLDAGSDRSEDAAGLRASAPRYALDETEIRTELGLAPRHSGADGLAATVDGHRPHRSRRWRETRAHLEAVR</sequence>
<name>A0A7H8N3L3_9ACTN</name>
<keyword evidence="3" id="KW-1185">Reference proteome</keyword>
<feature type="region of interest" description="Disordered" evidence="1">
    <location>
        <begin position="84"/>
        <end position="122"/>
    </location>
</feature>
<dbReference type="Proteomes" id="UP000509303">
    <property type="component" value="Chromosome"/>
</dbReference>
<organism evidence="2 3">
    <name type="scientific">Streptomyces buecherae</name>
    <dbReference type="NCBI Taxonomy" id="2763006"/>
    <lineage>
        <taxon>Bacteria</taxon>
        <taxon>Bacillati</taxon>
        <taxon>Actinomycetota</taxon>
        <taxon>Actinomycetes</taxon>
        <taxon>Kitasatosporales</taxon>
        <taxon>Streptomycetaceae</taxon>
        <taxon>Streptomyces</taxon>
    </lineage>
</organism>
<evidence type="ECO:0000313" key="2">
    <source>
        <dbReference type="EMBL" id="QKW48931.1"/>
    </source>
</evidence>
<gene>
    <name evidence="2" type="ORF">HUT08_04550</name>
</gene>
<evidence type="ECO:0000313" key="3">
    <source>
        <dbReference type="Proteomes" id="UP000509303"/>
    </source>
</evidence>
<dbReference type="RefSeq" id="WP_176160663.1">
    <property type="nucleotide sequence ID" value="NZ_CP054929.1"/>
</dbReference>
<reference evidence="2 3" key="1">
    <citation type="submission" date="2020-06" db="EMBL/GenBank/DDBJ databases">
        <title>Genome mining for natural products.</title>
        <authorList>
            <person name="Zhang B."/>
            <person name="Shi J."/>
            <person name="Ge H."/>
        </authorList>
    </citation>
    <scope>NUCLEOTIDE SEQUENCE [LARGE SCALE GENOMIC DNA]</scope>
    <source>
        <strain evidence="2 3">NA00687</strain>
    </source>
</reference>
<accession>A0A7H8N3L3</accession>
<feature type="compositionally biased region" description="Basic and acidic residues" evidence="1">
    <location>
        <begin position="111"/>
        <end position="122"/>
    </location>
</feature>
<protein>
    <submittedName>
        <fullName evidence="2">Uncharacterized protein</fullName>
    </submittedName>
</protein>
<proteinExistence type="predicted"/>